<keyword evidence="1" id="KW-1133">Transmembrane helix</keyword>
<evidence type="ECO:0008006" key="4">
    <source>
        <dbReference type="Google" id="ProtNLM"/>
    </source>
</evidence>
<evidence type="ECO:0000256" key="1">
    <source>
        <dbReference type="SAM" id="Phobius"/>
    </source>
</evidence>
<proteinExistence type="predicted"/>
<keyword evidence="1" id="KW-0472">Membrane</keyword>
<gene>
    <name evidence="2" type="ORF">J2Z70_001487</name>
</gene>
<evidence type="ECO:0000313" key="3">
    <source>
        <dbReference type="Proteomes" id="UP000773462"/>
    </source>
</evidence>
<protein>
    <recommendedName>
        <fullName evidence="4">Inner membrane protein</fullName>
    </recommendedName>
</protein>
<feature type="transmembrane region" description="Helical" evidence="1">
    <location>
        <begin position="6"/>
        <end position="28"/>
    </location>
</feature>
<keyword evidence="3" id="KW-1185">Reference proteome</keyword>
<organism evidence="2 3">
    <name type="scientific">Paenibacillus silagei</name>
    <dbReference type="NCBI Taxonomy" id="1670801"/>
    <lineage>
        <taxon>Bacteria</taxon>
        <taxon>Bacillati</taxon>
        <taxon>Bacillota</taxon>
        <taxon>Bacilli</taxon>
        <taxon>Bacillales</taxon>
        <taxon>Paenibacillaceae</taxon>
        <taxon>Paenibacillus</taxon>
    </lineage>
</organism>
<evidence type="ECO:0000313" key="2">
    <source>
        <dbReference type="EMBL" id="MBP2111346.1"/>
    </source>
</evidence>
<reference evidence="2 3" key="1">
    <citation type="submission" date="2021-03" db="EMBL/GenBank/DDBJ databases">
        <title>Genomic Encyclopedia of Type Strains, Phase IV (KMG-IV): sequencing the most valuable type-strain genomes for metagenomic binning, comparative biology and taxonomic classification.</title>
        <authorList>
            <person name="Goeker M."/>
        </authorList>
    </citation>
    <scope>NUCLEOTIDE SEQUENCE [LARGE SCALE GENOMIC DNA]</scope>
    <source>
        <strain evidence="2 3">DSM 101953</strain>
    </source>
</reference>
<sequence length="55" mass="6522">MIVQAAIGILLIPFLFFGIRAIVHSIWCDKLARQQDKRFTYYISQEYVDGKECRR</sequence>
<accession>A0ABS4NMR0</accession>
<name>A0ABS4NMR0_9BACL</name>
<dbReference type="Proteomes" id="UP000773462">
    <property type="component" value="Unassembled WGS sequence"/>
</dbReference>
<keyword evidence="1" id="KW-0812">Transmembrane</keyword>
<comment type="caution">
    <text evidence="2">The sequence shown here is derived from an EMBL/GenBank/DDBJ whole genome shotgun (WGS) entry which is preliminary data.</text>
</comment>
<dbReference type="EMBL" id="JAGGLV010000003">
    <property type="protein sequence ID" value="MBP2111346.1"/>
    <property type="molecule type" value="Genomic_DNA"/>
</dbReference>